<dbReference type="KEGG" id="lki:LKI_00900"/>
<dbReference type="RefSeq" id="WP_013102322.1">
    <property type="nucleotide sequence ID" value="NC_014136.1"/>
</dbReference>
<accession>D5T0C4</accession>
<sequence>MVKRKRGTGFWGKLSLLLAVGQLLFSLYREVKDSRLRRKE</sequence>
<dbReference type="AlphaFoldDB" id="D5T0C4"/>
<name>D5T0C4_LEUKI</name>
<reference evidence="1 2" key="1">
    <citation type="journal article" date="2010" name="J. Bacteriol.">
        <title>Complete genome sequence analysis of Leuconostoc kimchii IMSNU 11154.</title>
        <authorList>
            <person name="Oh H.M."/>
            <person name="Cho Y.J."/>
            <person name="Kim B.K."/>
            <person name="Roe J.H."/>
            <person name="Kang S.O."/>
            <person name="Nahm B.H."/>
            <person name="Jeong G."/>
            <person name="Han H.U."/>
            <person name="Chun J."/>
        </authorList>
    </citation>
    <scope>NUCLEOTIDE SEQUENCE [LARGE SCALE GENOMIC DNA]</scope>
    <source>
        <strain evidence="2">IMSNU 11154 / KCTC 2386 / IH25</strain>
    </source>
</reference>
<gene>
    <name evidence="1" type="ordered locus">LKI_00900</name>
</gene>
<dbReference type="eggNOG" id="ENOG50308JD">
    <property type="taxonomic scope" value="Bacteria"/>
</dbReference>
<proteinExistence type="predicted"/>
<dbReference type="PATRIC" id="fig|762051.18.peg.183"/>
<dbReference type="Proteomes" id="UP000002362">
    <property type="component" value="Chromosome"/>
</dbReference>
<organism evidence="1 2">
    <name type="scientific">Leuconostoc kimchii (strain IMSNU 11154 / KCTC 2386 / IH25)</name>
    <dbReference type="NCBI Taxonomy" id="762051"/>
    <lineage>
        <taxon>Bacteria</taxon>
        <taxon>Bacillati</taxon>
        <taxon>Bacillota</taxon>
        <taxon>Bacilli</taxon>
        <taxon>Lactobacillales</taxon>
        <taxon>Lactobacillaceae</taxon>
        <taxon>Leuconostoc</taxon>
    </lineage>
</organism>
<protein>
    <submittedName>
        <fullName evidence="1">Uncharacterized protein</fullName>
    </submittedName>
</protein>
<evidence type="ECO:0000313" key="2">
    <source>
        <dbReference type="Proteomes" id="UP000002362"/>
    </source>
</evidence>
<dbReference type="STRING" id="762051.LKI_00900"/>
<dbReference type="EMBL" id="CP001758">
    <property type="protein sequence ID" value="ADG39723.1"/>
    <property type="molecule type" value="Genomic_DNA"/>
</dbReference>
<evidence type="ECO:0000313" key="1">
    <source>
        <dbReference type="EMBL" id="ADG39723.1"/>
    </source>
</evidence>
<dbReference type="HOGENOM" id="CLU_219416_0_0_9"/>